<dbReference type="PANTHER" id="PTHR21237:SF23">
    <property type="entry name" value="GRPE PROTEIN HOMOLOG, MITOCHONDRIAL"/>
    <property type="match status" value="1"/>
</dbReference>
<dbReference type="GO" id="GO:0051082">
    <property type="term" value="F:unfolded protein binding"/>
    <property type="evidence" value="ECO:0007669"/>
    <property type="project" value="TreeGrafter"/>
</dbReference>
<comment type="subunit">
    <text evidence="3">Homodimer.</text>
</comment>
<dbReference type="PRINTS" id="PR00773">
    <property type="entry name" value="GRPEPROTEIN"/>
</dbReference>
<evidence type="ECO:0000256" key="2">
    <source>
        <dbReference type="ARBA" id="ARBA00023186"/>
    </source>
</evidence>
<dbReference type="EMBL" id="MFAQ01000021">
    <property type="protein sequence ID" value="OGD83309.1"/>
    <property type="molecule type" value="Genomic_DNA"/>
</dbReference>
<keyword evidence="5" id="KW-0175">Coiled coil</keyword>
<dbReference type="InterPro" id="IPR009012">
    <property type="entry name" value="GrpE_head"/>
</dbReference>
<dbReference type="PANTHER" id="PTHR21237">
    <property type="entry name" value="GRPE PROTEIN"/>
    <property type="match status" value="1"/>
</dbReference>
<evidence type="ECO:0000256" key="5">
    <source>
        <dbReference type="SAM" id="Coils"/>
    </source>
</evidence>
<dbReference type="HAMAP" id="MF_01151">
    <property type="entry name" value="GrpE"/>
    <property type="match status" value="1"/>
</dbReference>
<sequence>MVKKTKTPKNNNEIELLNSKILELEQNHKRVLADYQNQERRHKELETQIVKFAQASLIEKILLSIDSLEMAQFHLKDKGLQMVIDQLFKTLESEGLKTIDTNNLVFDPNTMDCLELATGEKDLVIETVSKGYLLYDKVLRPAKVKVGNGTPKA</sequence>
<proteinExistence type="inferred from homology"/>
<comment type="similarity">
    <text evidence="1 3 4">Belongs to the GrpE family.</text>
</comment>
<gene>
    <name evidence="3" type="primary">grpE</name>
    <name evidence="6" type="ORF">A2572_03560</name>
</gene>
<protein>
    <recommendedName>
        <fullName evidence="3">Protein GrpE</fullName>
    </recommendedName>
    <alternativeName>
        <fullName evidence="3">HSP-70 cofactor</fullName>
    </alternativeName>
</protein>
<dbReference type="SUPFAM" id="SSF58014">
    <property type="entry name" value="Coiled-coil domain of nucleotide exchange factor GrpE"/>
    <property type="match status" value="1"/>
</dbReference>
<evidence type="ECO:0000256" key="3">
    <source>
        <dbReference type="HAMAP-Rule" id="MF_01151"/>
    </source>
</evidence>
<dbReference type="InterPro" id="IPR013805">
    <property type="entry name" value="GrpE_CC"/>
</dbReference>
<keyword evidence="3" id="KW-0346">Stress response</keyword>
<dbReference type="GO" id="GO:0051087">
    <property type="term" value="F:protein-folding chaperone binding"/>
    <property type="evidence" value="ECO:0007669"/>
    <property type="project" value="InterPro"/>
</dbReference>
<keyword evidence="3" id="KW-0963">Cytoplasm</keyword>
<dbReference type="AlphaFoldDB" id="A0A1F5FUL6"/>
<reference evidence="6 7" key="1">
    <citation type="journal article" date="2016" name="Nat. Commun.">
        <title>Thousands of microbial genomes shed light on interconnected biogeochemical processes in an aquifer system.</title>
        <authorList>
            <person name="Anantharaman K."/>
            <person name="Brown C.T."/>
            <person name="Hug L.A."/>
            <person name="Sharon I."/>
            <person name="Castelle C.J."/>
            <person name="Probst A.J."/>
            <person name="Thomas B.C."/>
            <person name="Singh A."/>
            <person name="Wilkins M.J."/>
            <person name="Karaoz U."/>
            <person name="Brodie E.L."/>
            <person name="Williams K.H."/>
            <person name="Hubbard S.S."/>
            <person name="Banfield J.F."/>
        </authorList>
    </citation>
    <scope>NUCLEOTIDE SEQUENCE [LARGE SCALE GENOMIC DNA]</scope>
</reference>
<evidence type="ECO:0000313" key="7">
    <source>
        <dbReference type="Proteomes" id="UP000179237"/>
    </source>
</evidence>
<dbReference type="GO" id="GO:0000774">
    <property type="term" value="F:adenyl-nucleotide exchange factor activity"/>
    <property type="evidence" value="ECO:0007669"/>
    <property type="project" value="InterPro"/>
</dbReference>
<comment type="subcellular location">
    <subcellularLocation>
        <location evidence="3">Cytoplasm</location>
    </subcellularLocation>
</comment>
<evidence type="ECO:0000256" key="4">
    <source>
        <dbReference type="RuleBase" id="RU004478"/>
    </source>
</evidence>
<name>A0A1F5FUL6_9BACT</name>
<feature type="coiled-coil region" evidence="5">
    <location>
        <begin position="14"/>
        <end position="55"/>
    </location>
</feature>
<keyword evidence="2 3" id="KW-0143">Chaperone</keyword>
<dbReference type="GO" id="GO:0006457">
    <property type="term" value="P:protein folding"/>
    <property type="evidence" value="ECO:0007669"/>
    <property type="project" value="InterPro"/>
</dbReference>
<dbReference type="Pfam" id="PF01025">
    <property type="entry name" value="GrpE"/>
    <property type="match status" value="1"/>
</dbReference>
<dbReference type="Proteomes" id="UP000179237">
    <property type="component" value="Unassembled WGS sequence"/>
</dbReference>
<comment type="caution">
    <text evidence="6">The sequence shown here is derived from an EMBL/GenBank/DDBJ whole genome shotgun (WGS) entry which is preliminary data.</text>
</comment>
<comment type="function">
    <text evidence="3">Participates actively in the response to hyperosmotic and heat shock by preventing the aggregation of stress-denatured proteins, in association with DnaK and GrpE. It is the nucleotide exchange factor for DnaK and may function as a thermosensor. Unfolded proteins bind initially to DnaJ; upon interaction with the DnaJ-bound protein, DnaK hydrolyzes its bound ATP, resulting in the formation of a stable complex. GrpE releases ADP from DnaK; ATP binding to DnaK triggers the release of the substrate protein, thus completing the reaction cycle. Several rounds of ATP-dependent interactions between DnaJ, DnaK and GrpE are required for fully efficient folding.</text>
</comment>
<dbReference type="Gene3D" id="2.30.22.10">
    <property type="entry name" value="Head domain of nucleotide exchange factor GrpE"/>
    <property type="match status" value="1"/>
</dbReference>
<evidence type="ECO:0000313" key="6">
    <source>
        <dbReference type="EMBL" id="OGD83309.1"/>
    </source>
</evidence>
<evidence type="ECO:0000256" key="1">
    <source>
        <dbReference type="ARBA" id="ARBA00009054"/>
    </source>
</evidence>
<dbReference type="Gene3D" id="3.90.20.20">
    <property type="match status" value="1"/>
</dbReference>
<dbReference type="SUPFAM" id="SSF51064">
    <property type="entry name" value="Head domain of nucleotide exchange factor GrpE"/>
    <property type="match status" value="1"/>
</dbReference>
<dbReference type="GO" id="GO:0042803">
    <property type="term" value="F:protein homodimerization activity"/>
    <property type="evidence" value="ECO:0007669"/>
    <property type="project" value="InterPro"/>
</dbReference>
<accession>A0A1F5FUL6</accession>
<organism evidence="6 7">
    <name type="scientific">Candidatus Collierbacteria bacterium RIFOXYD1_FULL_40_9</name>
    <dbReference type="NCBI Taxonomy" id="1817731"/>
    <lineage>
        <taxon>Bacteria</taxon>
        <taxon>Candidatus Collieribacteriota</taxon>
    </lineage>
</organism>
<dbReference type="GO" id="GO:0005737">
    <property type="term" value="C:cytoplasm"/>
    <property type="evidence" value="ECO:0007669"/>
    <property type="project" value="UniProtKB-SubCell"/>
</dbReference>
<dbReference type="InterPro" id="IPR000740">
    <property type="entry name" value="GrpE"/>
</dbReference>